<sequence length="284" mass="30709">MSVPICTDCVSGVIHSGTPKGRTATVHGLDTYIAGPPDGRPPKGLVVVIADVFGWGLTNVRVLADVYAEKGGFLVYVPDFLKGHAVDPAGMSLVDRIMAPSGILGYFSKAVVAFQILFRLIPFLIYNGDSSVLPTVINFFRSCRETEGQALKIGAAGFCFGGRFAILLAHNDERFSTADGKPLIDVAFTGHPSMVKVPKEYEGVRLPLGIAVGSLDTWMSAKQIVEVRNILDKEPRVEHEVVVYEGAKHGFAVRGDPGNEEEIKRGIEAEDQAVAWFTRFFGQA</sequence>
<dbReference type="EMBL" id="JAGHQL010000134">
    <property type="protein sequence ID" value="KAH0537687.1"/>
    <property type="molecule type" value="Genomic_DNA"/>
</dbReference>
<protein>
    <recommendedName>
        <fullName evidence="1">Dienelactone hydrolase domain-containing protein</fullName>
    </recommendedName>
</protein>
<gene>
    <name evidence="2" type="ORF">FGG08_005552</name>
</gene>
<dbReference type="InterPro" id="IPR029058">
    <property type="entry name" value="AB_hydrolase_fold"/>
</dbReference>
<evidence type="ECO:0000313" key="3">
    <source>
        <dbReference type="Proteomes" id="UP000698800"/>
    </source>
</evidence>
<dbReference type="Gene3D" id="3.40.50.1820">
    <property type="entry name" value="alpha/beta hydrolase"/>
    <property type="match status" value="1"/>
</dbReference>
<dbReference type="AlphaFoldDB" id="A0A9P8I2S5"/>
<dbReference type="PANTHER" id="PTHR17630">
    <property type="entry name" value="DIENELACTONE HYDROLASE"/>
    <property type="match status" value="1"/>
</dbReference>
<dbReference type="GO" id="GO:0016787">
    <property type="term" value="F:hydrolase activity"/>
    <property type="evidence" value="ECO:0007669"/>
    <property type="project" value="InterPro"/>
</dbReference>
<evidence type="ECO:0000259" key="1">
    <source>
        <dbReference type="Pfam" id="PF01738"/>
    </source>
</evidence>
<dbReference type="SUPFAM" id="SSF53474">
    <property type="entry name" value="alpha/beta-Hydrolases"/>
    <property type="match status" value="1"/>
</dbReference>
<feature type="domain" description="Dienelactone hydrolase" evidence="1">
    <location>
        <begin position="29"/>
        <end position="281"/>
    </location>
</feature>
<comment type="caution">
    <text evidence="2">The sequence shown here is derived from an EMBL/GenBank/DDBJ whole genome shotgun (WGS) entry which is preliminary data.</text>
</comment>
<dbReference type="Proteomes" id="UP000698800">
    <property type="component" value="Unassembled WGS sequence"/>
</dbReference>
<reference evidence="2" key="1">
    <citation type="submission" date="2021-03" db="EMBL/GenBank/DDBJ databases">
        <title>Comparative genomics and phylogenomic investigation of the class Geoglossomycetes provide insights into ecological specialization and systematics.</title>
        <authorList>
            <person name="Melie T."/>
            <person name="Pirro S."/>
            <person name="Miller A.N."/>
            <person name="Quandt A."/>
        </authorList>
    </citation>
    <scope>NUCLEOTIDE SEQUENCE</scope>
    <source>
        <strain evidence="2">GBOQ0MN5Z8</strain>
    </source>
</reference>
<keyword evidence="3" id="KW-1185">Reference proteome</keyword>
<evidence type="ECO:0000313" key="2">
    <source>
        <dbReference type="EMBL" id="KAH0537687.1"/>
    </source>
</evidence>
<name>A0A9P8I2S5_9PEZI</name>
<dbReference type="Pfam" id="PF01738">
    <property type="entry name" value="DLH"/>
    <property type="match status" value="1"/>
</dbReference>
<proteinExistence type="predicted"/>
<organism evidence="2 3">
    <name type="scientific">Glutinoglossum americanum</name>
    <dbReference type="NCBI Taxonomy" id="1670608"/>
    <lineage>
        <taxon>Eukaryota</taxon>
        <taxon>Fungi</taxon>
        <taxon>Dikarya</taxon>
        <taxon>Ascomycota</taxon>
        <taxon>Pezizomycotina</taxon>
        <taxon>Geoglossomycetes</taxon>
        <taxon>Geoglossales</taxon>
        <taxon>Geoglossaceae</taxon>
        <taxon>Glutinoglossum</taxon>
    </lineage>
</organism>
<dbReference type="PANTHER" id="PTHR17630:SF105">
    <property type="entry name" value="DIENELACTONE HYDROLASE FAMILY PROTEIN (AFU_ORTHOLOGUE AFUA_4G08790)"/>
    <property type="match status" value="1"/>
</dbReference>
<dbReference type="InterPro" id="IPR002925">
    <property type="entry name" value="Dienelactn_hydro"/>
</dbReference>
<dbReference type="OrthoDB" id="17560at2759"/>
<accession>A0A9P8I2S5</accession>